<dbReference type="AlphaFoldDB" id="A0A1R1F2E7"/>
<accession>A0A1R1F2E7</accession>
<organism evidence="1 2">
    <name type="scientific">Paenibacillus rhizosphaerae</name>
    <dbReference type="NCBI Taxonomy" id="297318"/>
    <lineage>
        <taxon>Bacteria</taxon>
        <taxon>Bacillati</taxon>
        <taxon>Bacillota</taxon>
        <taxon>Bacilli</taxon>
        <taxon>Bacillales</taxon>
        <taxon>Paenibacillaceae</taxon>
        <taxon>Paenibacillus</taxon>
    </lineage>
</organism>
<reference evidence="1 2" key="1">
    <citation type="submission" date="2016-11" db="EMBL/GenBank/DDBJ databases">
        <title>Paenibacillus species isolates.</title>
        <authorList>
            <person name="Beno S.M."/>
        </authorList>
    </citation>
    <scope>NUCLEOTIDE SEQUENCE [LARGE SCALE GENOMIC DNA]</scope>
    <source>
        <strain evidence="1 2">FSL R5-0378</strain>
    </source>
</reference>
<evidence type="ECO:0000313" key="1">
    <source>
        <dbReference type="EMBL" id="OMF58227.1"/>
    </source>
</evidence>
<evidence type="ECO:0000313" key="2">
    <source>
        <dbReference type="Proteomes" id="UP000187172"/>
    </source>
</evidence>
<name>A0A1R1F2E7_9BACL</name>
<proteinExistence type="predicted"/>
<dbReference type="RefSeq" id="WP_076167553.1">
    <property type="nucleotide sequence ID" value="NZ_MRTP01000001.1"/>
</dbReference>
<protein>
    <submittedName>
        <fullName evidence="1">Uncharacterized protein</fullName>
    </submittedName>
</protein>
<dbReference type="EMBL" id="MRTP01000001">
    <property type="protein sequence ID" value="OMF58227.1"/>
    <property type="molecule type" value="Genomic_DNA"/>
</dbReference>
<sequence length="112" mass="12815">MNESLKSVTDWLNAHKKQTVMIRKQELEDTDQTRITLEDVEYKPSTPTIDEYTEGDSLILHGSGAVVNEQGDIPLPQSTYQIYVDGLKHANVQDQQLSMETERAKYEIFIQS</sequence>
<dbReference type="InterPro" id="IPR058926">
    <property type="entry name" value="YmzB-like"/>
</dbReference>
<keyword evidence="2" id="KW-1185">Reference proteome</keyword>
<dbReference type="Proteomes" id="UP000187172">
    <property type="component" value="Unassembled WGS sequence"/>
</dbReference>
<comment type="caution">
    <text evidence="1">The sequence shown here is derived from an EMBL/GenBank/DDBJ whole genome shotgun (WGS) entry which is preliminary data.</text>
</comment>
<gene>
    <name evidence="1" type="ORF">BK138_06685</name>
</gene>
<dbReference type="Pfam" id="PF25846">
    <property type="entry name" value="YmzB"/>
    <property type="match status" value="1"/>
</dbReference>
<dbReference type="STRING" id="297318.BK138_06685"/>